<reference evidence="1" key="2">
    <citation type="journal article" date="2021" name="Genome Biol. Evol.">
        <title>Developing a high-quality reference genome for a parasitic bivalve with doubly uniparental inheritance (Bivalvia: Unionida).</title>
        <authorList>
            <person name="Smith C.H."/>
        </authorList>
    </citation>
    <scope>NUCLEOTIDE SEQUENCE</scope>
    <source>
        <strain evidence="1">CHS0354</strain>
        <tissue evidence="1">Mantle</tissue>
    </source>
</reference>
<dbReference type="Proteomes" id="UP001195483">
    <property type="component" value="Unassembled WGS sequence"/>
</dbReference>
<feature type="non-terminal residue" evidence="1">
    <location>
        <position position="1"/>
    </location>
</feature>
<reference evidence="1" key="3">
    <citation type="submission" date="2023-05" db="EMBL/GenBank/DDBJ databases">
        <authorList>
            <person name="Smith C.H."/>
        </authorList>
    </citation>
    <scope>NUCLEOTIDE SEQUENCE</scope>
    <source>
        <strain evidence="1">CHS0354</strain>
        <tissue evidence="1">Mantle</tissue>
    </source>
</reference>
<evidence type="ECO:0000313" key="2">
    <source>
        <dbReference type="Proteomes" id="UP001195483"/>
    </source>
</evidence>
<gene>
    <name evidence="1" type="ORF">CHS0354_040445</name>
</gene>
<protein>
    <submittedName>
        <fullName evidence="1">Uncharacterized protein</fullName>
    </submittedName>
</protein>
<keyword evidence="2" id="KW-1185">Reference proteome</keyword>
<dbReference type="EMBL" id="JAEAOA010002336">
    <property type="protein sequence ID" value="KAK3601265.1"/>
    <property type="molecule type" value="Genomic_DNA"/>
</dbReference>
<proteinExistence type="predicted"/>
<comment type="caution">
    <text evidence="1">The sequence shown here is derived from an EMBL/GenBank/DDBJ whole genome shotgun (WGS) entry which is preliminary data.</text>
</comment>
<sequence>FHTIPLLTLTLRYQDLLRHDSSLKLKTQRLRHALTKVDIGQNNKASESMLFALCY</sequence>
<feature type="non-terminal residue" evidence="1">
    <location>
        <position position="55"/>
    </location>
</feature>
<organism evidence="1 2">
    <name type="scientific">Potamilus streckersoni</name>
    <dbReference type="NCBI Taxonomy" id="2493646"/>
    <lineage>
        <taxon>Eukaryota</taxon>
        <taxon>Metazoa</taxon>
        <taxon>Spiralia</taxon>
        <taxon>Lophotrochozoa</taxon>
        <taxon>Mollusca</taxon>
        <taxon>Bivalvia</taxon>
        <taxon>Autobranchia</taxon>
        <taxon>Heteroconchia</taxon>
        <taxon>Palaeoheterodonta</taxon>
        <taxon>Unionida</taxon>
        <taxon>Unionoidea</taxon>
        <taxon>Unionidae</taxon>
        <taxon>Ambleminae</taxon>
        <taxon>Lampsilini</taxon>
        <taxon>Potamilus</taxon>
    </lineage>
</organism>
<accession>A0AAE0SZX1</accession>
<name>A0AAE0SZX1_9BIVA</name>
<evidence type="ECO:0000313" key="1">
    <source>
        <dbReference type="EMBL" id="KAK3601265.1"/>
    </source>
</evidence>
<reference evidence="1" key="1">
    <citation type="journal article" date="2021" name="Genome Biol. Evol.">
        <title>A High-Quality Reference Genome for a Parasitic Bivalve with Doubly Uniparental Inheritance (Bivalvia: Unionida).</title>
        <authorList>
            <person name="Smith C.H."/>
        </authorList>
    </citation>
    <scope>NUCLEOTIDE SEQUENCE</scope>
    <source>
        <strain evidence="1">CHS0354</strain>
    </source>
</reference>
<dbReference type="AlphaFoldDB" id="A0AAE0SZX1"/>